<proteinExistence type="predicted"/>
<dbReference type="EMBL" id="CP070499">
    <property type="protein sequence ID" value="QSB17584.1"/>
    <property type="molecule type" value="Genomic_DNA"/>
</dbReference>
<accession>A0A895YI29</accession>
<keyword evidence="2" id="KW-1185">Reference proteome</keyword>
<dbReference type="Proteomes" id="UP000662857">
    <property type="component" value="Chromosome"/>
</dbReference>
<dbReference type="RefSeq" id="WP_239674621.1">
    <property type="nucleotide sequence ID" value="NZ_CP070499.1"/>
</dbReference>
<name>A0A895YI29_9ACTN</name>
<organism evidence="1 2">
    <name type="scientific">Natronosporangium hydrolyticum</name>
    <dbReference type="NCBI Taxonomy" id="2811111"/>
    <lineage>
        <taxon>Bacteria</taxon>
        <taxon>Bacillati</taxon>
        <taxon>Actinomycetota</taxon>
        <taxon>Actinomycetes</taxon>
        <taxon>Micromonosporales</taxon>
        <taxon>Micromonosporaceae</taxon>
        <taxon>Natronosporangium</taxon>
    </lineage>
</organism>
<sequence length="71" mass="7323">MTDQEYAAAAFVGTVGDSVAEQTTVTGQVAIDAALRTLASVSAADPADQLPAFQATHRTLRETLASIDEEG</sequence>
<reference evidence="1" key="1">
    <citation type="submission" date="2021-02" db="EMBL/GenBank/DDBJ databases">
        <title>Natrosporangium hydrolyticum gen. nov., sp. nov, a haloalkaliphilic actinobacterium from a soda solonchak soil.</title>
        <authorList>
            <person name="Sorokin D.Y."/>
            <person name="Khijniak T.V."/>
            <person name="Zakharycheva A.P."/>
            <person name="Boueva O.V."/>
            <person name="Ariskina E.V."/>
            <person name="Hahnke R.L."/>
            <person name="Bunk B."/>
            <person name="Sproer C."/>
            <person name="Schumann P."/>
            <person name="Evtushenko L.I."/>
            <person name="Kublanov I.V."/>
        </authorList>
    </citation>
    <scope>NUCLEOTIDE SEQUENCE</scope>
    <source>
        <strain evidence="1">DSM 106523</strain>
    </source>
</reference>
<evidence type="ECO:0000313" key="1">
    <source>
        <dbReference type="EMBL" id="QSB17584.1"/>
    </source>
</evidence>
<dbReference type="AlphaFoldDB" id="A0A895YI29"/>
<gene>
    <name evidence="1" type="ORF">JQS43_12725</name>
</gene>
<protein>
    <submittedName>
        <fullName evidence="1">Uncharacterized protein</fullName>
    </submittedName>
</protein>
<dbReference type="KEGG" id="nhy:JQS43_12725"/>
<evidence type="ECO:0000313" key="2">
    <source>
        <dbReference type="Proteomes" id="UP000662857"/>
    </source>
</evidence>